<dbReference type="PANTHER" id="PTHR42798">
    <property type="entry name" value="LIPOPROTEIN-RELEASING SYSTEM ATP-BINDING PROTEIN LOLD"/>
    <property type="match status" value="1"/>
</dbReference>
<dbReference type="PROSITE" id="PS50893">
    <property type="entry name" value="ABC_TRANSPORTER_2"/>
    <property type="match status" value="1"/>
</dbReference>
<dbReference type="Pfam" id="PF00005">
    <property type="entry name" value="ABC_tran"/>
    <property type="match status" value="1"/>
</dbReference>
<dbReference type="GO" id="GO:0005524">
    <property type="term" value="F:ATP binding"/>
    <property type="evidence" value="ECO:0007669"/>
    <property type="project" value="UniProtKB-KW"/>
</dbReference>
<evidence type="ECO:0000313" key="5">
    <source>
        <dbReference type="EMBL" id="VFJ44643.1"/>
    </source>
</evidence>
<reference evidence="6" key="1">
    <citation type="submission" date="2019-02" db="EMBL/GenBank/DDBJ databases">
        <authorList>
            <person name="Gruber-Vodicka R. H."/>
            <person name="Seah K. B. B."/>
        </authorList>
    </citation>
    <scope>NUCLEOTIDE SEQUENCE</scope>
    <source>
        <strain evidence="5">BECK_BZ163</strain>
        <strain evidence="7">BECK_BZ164</strain>
        <strain evidence="6">BECK_BZ165</strain>
    </source>
</reference>
<dbReference type="EMBL" id="CAADEZ010000019">
    <property type="protein sequence ID" value="VFJ44643.1"/>
    <property type="molecule type" value="Genomic_DNA"/>
</dbReference>
<dbReference type="InterPro" id="IPR017871">
    <property type="entry name" value="ABC_transporter-like_CS"/>
</dbReference>
<evidence type="ECO:0000313" key="6">
    <source>
        <dbReference type="EMBL" id="VFJ44994.1"/>
    </source>
</evidence>
<evidence type="ECO:0000313" key="7">
    <source>
        <dbReference type="EMBL" id="VFK06620.1"/>
    </source>
</evidence>
<dbReference type="PANTHER" id="PTHR42798:SF7">
    <property type="entry name" value="ALPHA-D-RIBOSE 1-METHYLPHOSPHONATE 5-TRIPHOSPHATE SYNTHASE SUBUNIT PHNL"/>
    <property type="match status" value="1"/>
</dbReference>
<comment type="similarity">
    <text evidence="1">Belongs to the ABC transporter superfamily.</text>
</comment>
<dbReference type="SUPFAM" id="SSF52540">
    <property type="entry name" value="P-loop containing nucleoside triphosphate hydrolases"/>
    <property type="match status" value="1"/>
</dbReference>
<dbReference type="PROSITE" id="PS00211">
    <property type="entry name" value="ABC_TRANSPORTER_1"/>
    <property type="match status" value="1"/>
</dbReference>
<dbReference type="EMBL" id="CAADFA010000019">
    <property type="protein sequence ID" value="VFJ44994.1"/>
    <property type="molecule type" value="Genomic_DNA"/>
</dbReference>
<dbReference type="InterPro" id="IPR003439">
    <property type="entry name" value="ABC_transporter-like_ATP-bd"/>
</dbReference>
<sequence>MTTAEQDTNPLVRTSPLRRTYFKGFDDGRERERLYFPGIRIERGGLIAIVGASGVGKSTLLNLLSGLDVVDTGDDLAVQPRIWLDIEGEGVDVVHGLATRHRERIGFVFQQGHLLPNACVALNMAIPSLTRGNAITRARIESDLREKYQLPAEFRTKRAWQLSGGQAQRIALSRAFLHEPAIVFADEPTSSLDMRLADEM</sequence>
<organism evidence="6">
    <name type="scientific">Candidatus Kentrum sp. FM</name>
    <dbReference type="NCBI Taxonomy" id="2126340"/>
    <lineage>
        <taxon>Bacteria</taxon>
        <taxon>Pseudomonadati</taxon>
        <taxon>Pseudomonadota</taxon>
        <taxon>Gammaproteobacteria</taxon>
        <taxon>Candidatus Kentrum</taxon>
    </lineage>
</organism>
<name>A0A450S031_9GAMM</name>
<protein>
    <submittedName>
        <fullName evidence="6">Putative ABC transport system ATP-binding protein</fullName>
    </submittedName>
</protein>
<proteinExistence type="inferred from homology"/>
<dbReference type="EMBL" id="CAADFL010000021">
    <property type="protein sequence ID" value="VFK06620.1"/>
    <property type="molecule type" value="Genomic_DNA"/>
</dbReference>
<gene>
    <name evidence="5" type="ORF">BECKFM1743A_GA0114220_100194</name>
    <name evidence="7" type="ORF">BECKFM1743B_GA0114221_100214</name>
    <name evidence="6" type="ORF">BECKFM1743C_GA0114222_100194</name>
</gene>
<keyword evidence="3 6" id="KW-0067">ATP-binding</keyword>
<evidence type="ECO:0000259" key="4">
    <source>
        <dbReference type="PROSITE" id="PS50893"/>
    </source>
</evidence>
<dbReference type="Gene3D" id="3.40.50.300">
    <property type="entry name" value="P-loop containing nucleotide triphosphate hydrolases"/>
    <property type="match status" value="1"/>
</dbReference>
<keyword evidence="2" id="KW-0547">Nucleotide-binding</keyword>
<evidence type="ECO:0000256" key="2">
    <source>
        <dbReference type="ARBA" id="ARBA00022741"/>
    </source>
</evidence>
<evidence type="ECO:0000256" key="1">
    <source>
        <dbReference type="ARBA" id="ARBA00005417"/>
    </source>
</evidence>
<evidence type="ECO:0000256" key="3">
    <source>
        <dbReference type="ARBA" id="ARBA00022840"/>
    </source>
</evidence>
<feature type="domain" description="ABC transporter" evidence="4">
    <location>
        <begin position="12"/>
        <end position="200"/>
    </location>
</feature>
<dbReference type="AlphaFoldDB" id="A0A450S031"/>
<dbReference type="GO" id="GO:0016887">
    <property type="term" value="F:ATP hydrolysis activity"/>
    <property type="evidence" value="ECO:0007669"/>
    <property type="project" value="InterPro"/>
</dbReference>
<accession>A0A450S031</accession>
<dbReference type="InterPro" id="IPR027417">
    <property type="entry name" value="P-loop_NTPase"/>
</dbReference>